<comment type="caution">
    <text evidence="1">The sequence shown here is derived from an EMBL/GenBank/DDBJ whole genome shotgun (WGS) entry which is preliminary data.</text>
</comment>
<sequence>MPATSVNCSPLQKADKSSHQEIHPATGDQANHLLGTDNALSGLRPRKYQIDKSSLNVRKRAWQQEENDLDQILDEERQAWSRRSQKDLRAQYSSLVTLQPTAHEYLSYGSTITDTLDEISAQRPQKSSFVEGSMNERSKAIASTWQPHSSGIAQTFEASDHSICSDNDSDATPRPSIERRTSTSSSFDINDFKPLPPTPSTLTTTIKRLGQKFKPGEAKANPPTKAVDLKAQRSPKKGLRKSMSTWKIFSTSISDLDSDETANANNVSVRTNNTIKSRDKMRTKIVPISDDVQRSVLDDRKRKAEIAYAEQFGVIKKKQKDNSGLVNIPSEHDTPSPEPVTVRKRAASGIAPVRAMKSVLPKVEDNSETEVTAALWGGLTGTDSASSSMPPISCRTRSKSRDSSLSFDSDTDRRRRHNRRSYSELEKENQHLRLKLRESESQLQIQLQHSPDQPVTVLDSTPLPEPRNTSVNSLSSLDPNWKLREDQPPIPPRSASRQNADQSRNRRSRSPPRSEPCPTQPTILVRPEEGIPPVPSVPLHLSSRTILAPTTVNGGHTRDTATIKRRAPISNNSNVKLGAICELPRPLSMVLEGVEDGEDGGTGESIGSGSKTVSLNKTINGRFDGASEEKREEVADKWEWPEDVF</sequence>
<protein>
    <submittedName>
        <fullName evidence="1">Uncharacterized protein</fullName>
    </submittedName>
</protein>
<proteinExistence type="predicted"/>
<dbReference type="EMBL" id="JAPDRQ010000416">
    <property type="protein sequence ID" value="KAJ9649910.1"/>
    <property type="molecule type" value="Genomic_DNA"/>
</dbReference>
<organism evidence="1 2">
    <name type="scientific">Neophaeococcomyces mojaviensis</name>
    <dbReference type="NCBI Taxonomy" id="3383035"/>
    <lineage>
        <taxon>Eukaryota</taxon>
        <taxon>Fungi</taxon>
        <taxon>Dikarya</taxon>
        <taxon>Ascomycota</taxon>
        <taxon>Pezizomycotina</taxon>
        <taxon>Eurotiomycetes</taxon>
        <taxon>Chaetothyriomycetidae</taxon>
        <taxon>Chaetothyriales</taxon>
        <taxon>Chaetothyriales incertae sedis</taxon>
        <taxon>Neophaeococcomyces</taxon>
    </lineage>
</organism>
<evidence type="ECO:0000313" key="2">
    <source>
        <dbReference type="Proteomes" id="UP001172386"/>
    </source>
</evidence>
<gene>
    <name evidence="1" type="ORF">H2198_010767</name>
</gene>
<name>A0ACC2ZQV3_9EURO</name>
<evidence type="ECO:0000313" key="1">
    <source>
        <dbReference type="EMBL" id="KAJ9649910.1"/>
    </source>
</evidence>
<accession>A0ACC2ZQV3</accession>
<reference evidence="1" key="1">
    <citation type="submission" date="2022-10" db="EMBL/GenBank/DDBJ databases">
        <title>Culturing micro-colonial fungi from biological soil crusts in the Mojave desert and describing Neophaeococcomyces mojavensis, and introducing the new genera and species Taxawa tesnikishii.</title>
        <authorList>
            <person name="Kurbessoian T."/>
            <person name="Stajich J.E."/>
        </authorList>
    </citation>
    <scope>NUCLEOTIDE SEQUENCE</scope>
    <source>
        <strain evidence="1">JES_112</strain>
    </source>
</reference>
<dbReference type="Proteomes" id="UP001172386">
    <property type="component" value="Unassembled WGS sequence"/>
</dbReference>
<keyword evidence="2" id="KW-1185">Reference proteome</keyword>